<organism evidence="1 2">
    <name type="scientific">Kiloniella antarctica</name>
    <dbReference type="NCBI Taxonomy" id="1550907"/>
    <lineage>
        <taxon>Bacteria</taxon>
        <taxon>Pseudomonadati</taxon>
        <taxon>Pseudomonadota</taxon>
        <taxon>Alphaproteobacteria</taxon>
        <taxon>Rhodospirillales</taxon>
        <taxon>Kiloniellaceae</taxon>
        <taxon>Kiloniella</taxon>
    </lineage>
</organism>
<dbReference type="RefSeq" id="WP_380253631.1">
    <property type="nucleotide sequence ID" value="NZ_JBHUII010000011.1"/>
</dbReference>
<dbReference type="EMBL" id="JBHUII010000011">
    <property type="protein sequence ID" value="MFD2207218.1"/>
    <property type="molecule type" value="Genomic_DNA"/>
</dbReference>
<dbReference type="Proteomes" id="UP001597294">
    <property type="component" value="Unassembled WGS sequence"/>
</dbReference>
<evidence type="ECO:0000313" key="2">
    <source>
        <dbReference type="Proteomes" id="UP001597294"/>
    </source>
</evidence>
<accession>A0ABW5BM32</accession>
<gene>
    <name evidence="1" type="ORF">ACFSKO_16440</name>
</gene>
<keyword evidence="2" id="KW-1185">Reference proteome</keyword>
<reference evidence="2" key="1">
    <citation type="journal article" date="2019" name="Int. J. Syst. Evol. Microbiol.">
        <title>The Global Catalogue of Microorganisms (GCM) 10K type strain sequencing project: providing services to taxonomists for standard genome sequencing and annotation.</title>
        <authorList>
            <consortium name="The Broad Institute Genomics Platform"/>
            <consortium name="The Broad Institute Genome Sequencing Center for Infectious Disease"/>
            <person name="Wu L."/>
            <person name="Ma J."/>
        </authorList>
    </citation>
    <scope>NUCLEOTIDE SEQUENCE [LARGE SCALE GENOMIC DNA]</scope>
    <source>
        <strain evidence="2">CGMCC 4.7192</strain>
    </source>
</reference>
<sequence length="41" mass="4629">MATPLKQVNKRSTPEQQTQALQALIQRVQELEARIEALEAP</sequence>
<comment type="caution">
    <text evidence="1">The sequence shown here is derived from an EMBL/GenBank/DDBJ whole genome shotgun (WGS) entry which is preliminary data.</text>
</comment>
<name>A0ABW5BM32_9PROT</name>
<evidence type="ECO:0000313" key="1">
    <source>
        <dbReference type="EMBL" id="MFD2207218.1"/>
    </source>
</evidence>
<proteinExistence type="predicted"/>
<protein>
    <submittedName>
        <fullName evidence="1">Uncharacterized protein</fullName>
    </submittedName>
</protein>